<dbReference type="SUPFAM" id="SSF52540">
    <property type="entry name" value="P-loop containing nucleoside triphosphate hydrolases"/>
    <property type="match status" value="1"/>
</dbReference>
<dbReference type="GO" id="GO:0005829">
    <property type="term" value="C:cytosol"/>
    <property type="evidence" value="ECO:0007669"/>
    <property type="project" value="TreeGrafter"/>
</dbReference>
<dbReference type="EMBL" id="DRTB01000095">
    <property type="protein sequence ID" value="HHE04692.1"/>
    <property type="molecule type" value="Genomic_DNA"/>
</dbReference>
<evidence type="ECO:0000313" key="6">
    <source>
        <dbReference type="EMBL" id="HHE04692.1"/>
    </source>
</evidence>
<dbReference type="PANTHER" id="PTHR23264">
    <property type="entry name" value="NUCLEOTIDE-BINDING PROTEIN NBP35 YEAST -RELATED"/>
    <property type="match status" value="1"/>
</dbReference>
<protein>
    <submittedName>
        <fullName evidence="6">ATP-binding protein</fullName>
    </submittedName>
</protein>
<reference evidence="6" key="1">
    <citation type="journal article" date="2020" name="mSystems">
        <title>Genome- and Community-Level Interaction Insights into Carbon Utilization and Element Cycling Functions of Hydrothermarchaeota in Hydrothermal Sediment.</title>
        <authorList>
            <person name="Zhou Z."/>
            <person name="Liu Y."/>
            <person name="Xu W."/>
            <person name="Pan J."/>
            <person name="Luo Z.H."/>
            <person name="Li M."/>
        </authorList>
    </citation>
    <scope>NUCLEOTIDE SEQUENCE [LARGE SCALE GENOMIC DNA]</scope>
    <source>
        <strain evidence="6">HyVt-74</strain>
    </source>
</reference>
<organism evidence="6">
    <name type="scientific">candidate division WOR-3 bacterium</name>
    <dbReference type="NCBI Taxonomy" id="2052148"/>
    <lineage>
        <taxon>Bacteria</taxon>
        <taxon>Bacteria division WOR-3</taxon>
    </lineage>
</organism>
<dbReference type="GO" id="GO:0005524">
    <property type="term" value="F:ATP binding"/>
    <property type="evidence" value="ECO:0007669"/>
    <property type="project" value="UniProtKB-KW"/>
</dbReference>
<keyword evidence="5" id="KW-0411">Iron-sulfur</keyword>
<dbReference type="PANTHER" id="PTHR23264:SF19">
    <property type="entry name" value="CYTOSOLIC FE-S CLUSTER ASSEMBLY FACTOR NUBP2"/>
    <property type="match status" value="1"/>
</dbReference>
<keyword evidence="2" id="KW-0547">Nucleotide-binding</keyword>
<dbReference type="GO" id="GO:0051536">
    <property type="term" value="F:iron-sulfur cluster binding"/>
    <property type="evidence" value="ECO:0007669"/>
    <property type="project" value="UniProtKB-KW"/>
</dbReference>
<dbReference type="InterPro" id="IPR019591">
    <property type="entry name" value="Mrp/NBP35_ATP-bd"/>
</dbReference>
<dbReference type="InterPro" id="IPR027417">
    <property type="entry name" value="P-loop_NTPase"/>
</dbReference>
<dbReference type="GO" id="GO:0140663">
    <property type="term" value="F:ATP-dependent FeS chaperone activity"/>
    <property type="evidence" value="ECO:0007669"/>
    <property type="project" value="InterPro"/>
</dbReference>
<keyword evidence="4" id="KW-0408">Iron</keyword>
<dbReference type="Gene3D" id="3.40.50.300">
    <property type="entry name" value="P-loop containing nucleotide triphosphate hydrolases"/>
    <property type="match status" value="1"/>
</dbReference>
<dbReference type="GO" id="GO:0016226">
    <property type="term" value="P:iron-sulfur cluster assembly"/>
    <property type="evidence" value="ECO:0007669"/>
    <property type="project" value="InterPro"/>
</dbReference>
<evidence type="ECO:0000256" key="2">
    <source>
        <dbReference type="ARBA" id="ARBA00022741"/>
    </source>
</evidence>
<keyword evidence="3 6" id="KW-0067">ATP-binding</keyword>
<gene>
    <name evidence="6" type="ORF">ENL19_01360</name>
</gene>
<dbReference type="Proteomes" id="UP000886110">
    <property type="component" value="Unassembled WGS sequence"/>
</dbReference>
<proteinExistence type="predicted"/>
<dbReference type="AlphaFoldDB" id="A0A7C5HE81"/>
<dbReference type="InterPro" id="IPR033756">
    <property type="entry name" value="YlxH/NBP35"/>
</dbReference>
<dbReference type="GO" id="GO:0046872">
    <property type="term" value="F:metal ion binding"/>
    <property type="evidence" value="ECO:0007669"/>
    <property type="project" value="UniProtKB-KW"/>
</dbReference>
<accession>A0A7C5HE81</accession>
<name>A0A7C5HE81_UNCW3</name>
<dbReference type="CDD" id="cd02037">
    <property type="entry name" value="Mrp_NBP35"/>
    <property type="match status" value="1"/>
</dbReference>
<dbReference type="Pfam" id="PF10609">
    <property type="entry name" value="ParA"/>
    <property type="match status" value="1"/>
</dbReference>
<sequence length="176" mass="19563">SIGFLLENQDTAVIWRGPLKTKLIRQFIDDVDWGEPEYMIIDLPPGTGDEPLSIAQEFQNVDGAIIVTTPQELSLLDSRKAVDFAKKLNIPVIGVIENMSGLRCPHCGKMIYLFKEGGGEKAAKQLNVPFLGKVPIDPEIVELTDKGVPFIKALKDSDTYKAMMEIVDKVVKFFVK</sequence>
<feature type="non-terminal residue" evidence="6">
    <location>
        <position position="1"/>
    </location>
</feature>
<evidence type="ECO:0000256" key="5">
    <source>
        <dbReference type="ARBA" id="ARBA00023014"/>
    </source>
</evidence>
<evidence type="ECO:0000256" key="1">
    <source>
        <dbReference type="ARBA" id="ARBA00022723"/>
    </source>
</evidence>
<comment type="caution">
    <text evidence="6">The sequence shown here is derived from an EMBL/GenBank/DDBJ whole genome shotgun (WGS) entry which is preliminary data.</text>
</comment>
<evidence type="ECO:0000256" key="3">
    <source>
        <dbReference type="ARBA" id="ARBA00022840"/>
    </source>
</evidence>
<evidence type="ECO:0000256" key="4">
    <source>
        <dbReference type="ARBA" id="ARBA00023004"/>
    </source>
</evidence>
<keyword evidence="1" id="KW-0479">Metal-binding</keyword>